<accession>R1GXR7</accession>
<dbReference type="SUPFAM" id="SSF50341">
    <property type="entry name" value="CheW-like"/>
    <property type="match status" value="1"/>
</dbReference>
<dbReference type="eggNOG" id="COG0784">
    <property type="taxonomic scope" value="Bacteria"/>
</dbReference>
<dbReference type="GO" id="GO:0000160">
    <property type="term" value="P:phosphorelay signal transduction system"/>
    <property type="evidence" value="ECO:0007669"/>
    <property type="project" value="InterPro"/>
</dbReference>
<dbReference type="InterPro" id="IPR002545">
    <property type="entry name" value="CheW-lke_dom"/>
</dbReference>
<dbReference type="InterPro" id="IPR001789">
    <property type="entry name" value="Sig_transdc_resp-reg_receiver"/>
</dbReference>
<dbReference type="eggNOG" id="COG0835">
    <property type="taxonomic scope" value="Bacteria"/>
</dbReference>
<evidence type="ECO:0000259" key="2">
    <source>
        <dbReference type="PROSITE" id="PS50110"/>
    </source>
</evidence>
<dbReference type="Gene3D" id="2.30.30.40">
    <property type="entry name" value="SH3 Domains"/>
    <property type="match status" value="1"/>
</dbReference>
<protein>
    <submittedName>
        <fullName evidence="4">Chemotaxis protein CheV</fullName>
    </submittedName>
</protein>
<reference evidence="4 5" key="1">
    <citation type="journal article" date="2014" name="PLoS ONE">
        <title>Grimontia indica AK16(T), sp. nov., Isolated from a Seawater Sample Reports the Presence of Pathogenic Genes Similar to Vibrio Genus.</title>
        <authorList>
            <person name="Singh A."/>
            <person name="Vaidya B."/>
            <person name="Khatri I."/>
            <person name="Srinivas T.N."/>
            <person name="Subramanian S."/>
            <person name="Korpole S."/>
            <person name="Pinnaka A.K."/>
        </authorList>
    </citation>
    <scope>NUCLEOTIDE SEQUENCE [LARGE SCALE GENOMIC DNA]</scope>
    <source>
        <strain evidence="4 5">AK16</strain>
    </source>
</reference>
<comment type="caution">
    <text evidence="4">The sequence shown here is derived from an EMBL/GenBank/DDBJ whole genome shotgun (WGS) entry which is preliminary data.</text>
</comment>
<dbReference type="Gene3D" id="3.40.50.2300">
    <property type="match status" value="1"/>
</dbReference>
<dbReference type="Gene3D" id="2.40.50.180">
    <property type="entry name" value="CheA-289, Domain 4"/>
    <property type="match status" value="1"/>
</dbReference>
<dbReference type="AlphaFoldDB" id="R1GXR7"/>
<dbReference type="SMART" id="SM00448">
    <property type="entry name" value="REC"/>
    <property type="match status" value="1"/>
</dbReference>
<dbReference type="PROSITE" id="PS50110">
    <property type="entry name" value="RESPONSE_REGULATORY"/>
    <property type="match status" value="1"/>
</dbReference>
<evidence type="ECO:0000313" key="5">
    <source>
        <dbReference type="Proteomes" id="UP000011223"/>
    </source>
</evidence>
<dbReference type="PIRSF" id="PIRSF002867">
    <property type="entry name" value="CheV"/>
    <property type="match status" value="1"/>
</dbReference>
<dbReference type="Pfam" id="PF00072">
    <property type="entry name" value="Response_reg"/>
    <property type="match status" value="1"/>
</dbReference>
<dbReference type="PROSITE" id="PS50851">
    <property type="entry name" value="CHEW"/>
    <property type="match status" value="1"/>
</dbReference>
<dbReference type="PANTHER" id="PTHR47233:SF2">
    <property type="entry name" value="CHEMOTAXIS SIGNAL TRANSDUCTION SYSTEM RESPONSE REGULATOR CHEV"/>
    <property type="match status" value="1"/>
</dbReference>
<dbReference type="GO" id="GO:0006935">
    <property type="term" value="P:chemotaxis"/>
    <property type="evidence" value="ECO:0007669"/>
    <property type="project" value="InterPro"/>
</dbReference>
<feature type="domain" description="CheW-like" evidence="3">
    <location>
        <begin position="30"/>
        <end position="171"/>
    </location>
</feature>
<dbReference type="InterPro" id="IPR024181">
    <property type="entry name" value="Chemotax_regulator_CheV"/>
</dbReference>
<keyword evidence="1" id="KW-0597">Phosphoprotein</keyword>
<feature type="domain" description="Response regulatory" evidence="2">
    <location>
        <begin position="193"/>
        <end position="314"/>
    </location>
</feature>
<evidence type="ECO:0000259" key="3">
    <source>
        <dbReference type="PROSITE" id="PS50851"/>
    </source>
</evidence>
<dbReference type="Proteomes" id="UP000011223">
    <property type="component" value="Unassembled WGS sequence"/>
</dbReference>
<sequence>MALLEAMHHFSCLLILAKNRRYMKSKANESQGMLLFRLSATQTFALGTLKVREIVPFCPLTALPGSHPTVIGTANIRGITTPVIDMAKAIGYQPVDKEEYKNCFIIITDCQRRVVGFLVRGIEKISECDWRNITPPPETLGTRAFLTGVMNVDEKLVQLLDVELVMSKIFPMPEDKLHPILADVDREKLKPMHILLVDDSSLARRQLSEALDSINIPYVVSTNGIDALEKLKNSAREGRPFDIVVSDIEMPGIDGYELAFEIRSNEPLSEAYLILHTSLSSEISVDRAHQVGAHEALTKFDATELVNAMLRGAHLKLEGEHVRLEGAVE</sequence>
<proteinExistence type="predicted"/>
<keyword evidence="5" id="KW-1185">Reference proteome</keyword>
<dbReference type="Pfam" id="PF01584">
    <property type="entry name" value="CheW"/>
    <property type="match status" value="1"/>
</dbReference>
<dbReference type="InterPro" id="IPR011006">
    <property type="entry name" value="CheY-like_superfamily"/>
</dbReference>
<evidence type="ECO:0000313" key="4">
    <source>
        <dbReference type="EMBL" id="EOD80973.1"/>
    </source>
</evidence>
<gene>
    <name evidence="4" type="ORF">D515_04952</name>
</gene>
<dbReference type="PANTHER" id="PTHR47233">
    <property type="entry name" value="CHEMOTAXIS PROTEIN CHEV"/>
    <property type="match status" value="1"/>
</dbReference>
<organism evidence="4 5">
    <name type="scientific">Grimontia indica</name>
    <dbReference type="NCBI Taxonomy" id="1056512"/>
    <lineage>
        <taxon>Bacteria</taxon>
        <taxon>Pseudomonadati</taxon>
        <taxon>Pseudomonadota</taxon>
        <taxon>Gammaproteobacteria</taxon>
        <taxon>Vibrionales</taxon>
        <taxon>Vibrionaceae</taxon>
        <taxon>Grimontia</taxon>
    </lineage>
</organism>
<dbReference type="EMBL" id="ANFM02000009">
    <property type="protein sequence ID" value="EOD80973.1"/>
    <property type="molecule type" value="Genomic_DNA"/>
</dbReference>
<dbReference type="InterPro" id="IPR036061">
    <property type="entry name" value="CheW-like_dom_sf"/>
</dbReference>
<feature type="modified residue" description="4-aspartylphosphate" evidence="1">
    <location>
        <position position="247"/>
    </location>
</feature>
<dbReference type="SUPFAM" id="SSF52172">
    <property type="entry name" value="CheY-like"/>
    <property type="match status" value="1"/>
</dbReference>
<dbReference type="SMART" id="SM00260">
    <property type="entry name" value="CheW"/>
    <property type="match status" value="1"/>
</dbReference>
<name>R1GXR7_9GAMM</name>
<evidence type="ECO:0000256" key="1">
    <source>
        <dbReference type="PROSITE-ProRule" id="PRU00169"/>
    </source>
</evidence>